<dbReference type="EMBL" id="AZBU02000006">
    <property type="protein sequence ID" value="TKR72474.1"/>
    <property type="molecule type" value="Genomic_DNA"/>
</dbReference>
<keyword evidence="2" id="KW-1185">Reference proteome</keyword>
<protein>
    <submittedName>
        <fullName evidence="1">Uncharacterized protein</fullName>
    </submittedName>
</protein>
<name>A0A4U5MS46_STECR</name>
<evidence type="ECO:0000313" key="2">
    <source>
        <dbReference type="Proteomes" id="UP000298663"/>
    </source>
</evidence>
<organism evidence="1 2">
    <name type="scientific">Steinernema carpocapsae</name>
    <name type="common">Entomopathogenic nematode</name>
    <dbReference type="NCBI Taxonomy" id="34508"/>
    <lineage>
        <taxon>Eukaryota</taxon>
        <taxon>Metazoa</taxon>
        <taxon>Ecdysozoa</taxon>
        <taxon>Nematoda</taxon>
        <taxon>Chromadorea</taxon>
        <taxon>Rhabditida</taxon>
        <taxon>Tylenchina</taxon>
        <taxon>Panagrolaimomorpha</taxon>
        <taxon>Strongyloidoidea</taxon>
        <taxon>Steinernematidae</taxon>
        <taxon>Steinernema</taxon>
    </lineage>
</organism>
<sequence length="66" mass="7785">MLLFDVFFRDLARLSSRIARRLRSKDGHGFILERPSELTVHYILSEREVSDDSAKLRSEFWSADEL</sequence>
<dbReference type="AlphaFoldDB" id="A0A4U5MS46"/>
<proteinExistence type="predicted"/>
<gene>
    <name evidence="1" type="ORF">L596_019911</name>
</gene>
<accession>A0A4U5MS46</accession>
<comment type="caution">
    <text evidence="1">The sequence shown here is derived from an EMBL/GenBank/DDBJ whole genome shotgun (WGS) entry which is preliminary data.</text>
</comment>
<evidence type="ECO:0000313" key="1">
    <source>
        <dbReference type="EMBL" id="TKR72474.1"/>
    </source>
</evidence>
<reference evidence="1 2" key="2">
    <citation type="journal article" date="2019" name="G3 (Bethesda)">
        <title>Hybrid Assembly of the Genome of the Entomopathogenic Nematode Steinernema carpocapsae Identifies the X-Chromosome.</title>
        <authorList>
            <person name="Serra L."/>
            <person name="Macchietto M."/>
            <person name="Macias-Munoz A."/>
            <person name="McGill C.J."/>
            <person name="Rodriguez I.M."/>
            <person name="Rodriguez B."/>
            <person name="Murad R."/>
            <person name="Mortazavi A."/>
        </authorList>
    </citation>
    <scope>NUCLEOTIDE SEQUENCE [LARGE SCALE GENOMIC DNA]</scope>
    <source>
        <strain evidence="1 2">ALL</strain>
    </source>
</reference>
<reference evidence="1 2" key="1">
    <citation type="journal article" date="2015" name="Genome Biol.">
        <title>Comparative genomics of Steinernema reveals deeply conserved gene regulatory networks.</title>
        <authorList>
            <person name="Dillman A.R."/>
            <person name="Macchietto M."/>
            <person name="Porter C.F."/>
            <person name="Rogers A."/>
            <person name="Williams B."/>
            <person name="Antoshechkin I."/>
            <person name="Lee M.M."/>
            <person name="Goodwin Z."/>
            <person name="Lu X."/>
            <person name="Lewis E.E."/>
            <person name="Goodrich-Blair H."/>
            <person name="Stock S.P."/>
            <person name="Adams B.J."/>
            <person name="Sternberg P.W."/>
            <person name="Mortazavi A."/>
        </authorList>
    </citation>
    <scope>NUCLEOTIDE SEQUENCE [LARGE SCALE GENOMIC DNA]</scope>
    <source>
        <strain evidence="1 2">ALL</strain>
    </source>
</reference>
<dbReference type="Proteomes" id="UP000298663">
    <property type="component" value="Unassembled WGS sequence"/>
</dbReference>